<evidence type="ECO:0000313" key="1">
    <source>
        <dbReference type="EMBL" id="MBF6297606.1"/>
    </source>
</evidence>
<dbReference type="EMBL" id="JADLQX010000005">
    <property type="protein sequence ID" value="MBF6297606.1"/>
    <property type="molecule type" value="Genomic_DNA"/>
</dbReference>
<sequence length="119" mass="13316">MTRPHTALPDIPQAHPRAIGYLRDDVSGPGWREDEQAILALATRLGYDLVKTVRMDPDIRDPLHRLLIIVRRLDVAAVITPTLEHIGGPGRICRVCSLITVTPEYNWALAYKPSEESGR</sequence>
<name>A0ABS0CM05_9NOCA</name>
<keyword evidence="2" id="KW-1185">Reference proteome</keyword>
<protein>
    <recommendedName>
        <fullName evidence="3">Resolvase/invertase-type recombinase catalytic domain-containing protein</fullName>
    </recommendedName>
</protein>
<evidence type="ECO:0000313" key="2">
    <source>
        <dbReference type="Proteomes" id="UP000702209"/>
    </source>
</evidence>
<gene>
    <name evidence="1" type="ORF">IU459_08615</name>
</gene>
<dbReference type="Proteomes" id="UP000702209">
    <property type="component" value="Unassembled WGS sequence"/>
</dbReference>
<comment type="caution">
    <text evidence="1">The sequence shown here is derived from an EMBL/GenBank/DDBJ whole genome shotgun (WGS) entry which is preliminary data.</text>
</comment>
<reference evidence="1 2" key="1">
    <citation type="submission" date="2020-10" db="EMBL/GenBank/DDBJ databases">
        <title>Identification of Nocardia species via Next-generation sequencing and recognition of intraspecies genetic diversity.</title>
        <authorList>
            <person name="Li P."/>
            <person name="Li P."/>
            <person name="Lu B."/>
        </authorList>
    </citation>
    <scope>NUCLEOTIDE SEQUENCE [LARGE SCALE GENOMIC DNA]</scope>
    <source>
        <strain evidence="1 2">BJ06-0157</strain>
    </source>
</reference>
<proteinExistence type="predicted"/>
<dbReference type="RefSeq" id="WP_195128957.1">
    <property type="nucleotide sequence ID" value="NZ_JADLQX010000005.1"/>
</dbReference>
<organism evidence="1 2">
    <name type="scientific">Nocardia amamiensis</name>
    <dbReference type="NCBI Taxonomy" id="404578"/>
    <lineage>
        <taxon>Bacteria</taxon>
        <taxon>Bacillati</taxon>
        <taxon>Actinomycetota</taxon>
        <taxon>Actinomycetes</taxon>
        <taxon>Mycobacteriales</taxon>
        <taxon>Nocardiaceae</taxon>
        <taxon>Nocardia</taxon>
    </lineage>
</organism>
<evidence type="ECO:0008006" key="3">
    <source>
        <dbReference type="Google" id="ProtNLM"/>
    </source>
</evidence>
<accession>A0ABS0CM05</accession>